<dbReference type="GO" id="GO:0016020">
    <property type="term" value="C:membrane"/>
    <property type="evidence" value="ECO:0007669"/>
    <property type="project" value="UniProtKB-SubCell"/>
</dbReference>
<evidence type="ECO:0000256" key="6">
    <source>
        <dbReference type="ARBA" id="ARBA00022847"/>
    </source>
</evidence>
<comment type="similarity">
    <text evidence="9">Belongs to the major facilitator superfamily. Phosphate:H(+) symporter (TC 2.A.1.9) family.</text>
</comment>
<evidence type="ECO:0000256" key="1">
    <source>
        <dbReference type="ARBA" id="ARBA00004141"/>
    </source>
</evidence>
<comment type="similarity">
    <text evidence="2 10">Belongs to the major facilitator superfamily. Sugar transporter (TC 2.A.1.1) family.</text>
</comment>
<feature type="transmembrane region" description="Helical" evidence="11">
    <location>
        <begin position="393"/>
        <end position="419"/>
    </location>
</feature>
<keyword evidence="3 10" id="KW-0813">Transport</keyword>
<gene>
    <name evidence="13" type="ORF">ACH5RR_019545</name>
</gene>
<keyword evidence="8 11" id="KW-0472">Membrane</keyword>
<feature type="transmembrane region" description="Helical" evidence="11">
    <location>
        <begin position="359"/>
        <end position="381"/>
    </location>
</feature>
<dbReference type="PROSITE" id="PS00217">
    <property type="entry name" value="SUGAR_TRANSPORT_2"/>
    <property type="match status" value="1"/>
</dbReference>
<evidence type="ECO:0000256" key="8">
    <source>
        <dbReference type="ARBA" id="ARBA00023136"/>
    </source>
</evidence>
<dbReference type="InterPro" id="IPR036259">
    <property type="entry name" value="MFS_trans_sf"/>
</dbReference>
<dbReference type="InterPro" id="IPR044778">
    <property type="entry name" value="MFS_STP/MST-like_plant"/>
</dbReference>
<evidence type="ECO:0000256" key="3">
    <source>
        <dbReference type="ARBA" id="ARBA00022448"/>
    </source>
</evidence>
<dbReference type="PRINTS" id="PR00171">
    <property type="entry name" value="SUGRTRNSPORT"/>
</dbReference>
<evidence type="ECO:0000256" key="5">
    <source>
        <dbReference type="ARBA" id="ARBA00022692"/>
    </source>
</evidence>
<dbReference type="Proteomes" id="UP001630127">
    <property type="component" value="Unassembled WGS sequence"/>
</dbReference>
<dbReference type="InterPro" id="IPR003663">
    <property type="entry name" value="Sugar/inositol_transpt"/>
</dbReference>
<feature type="transmembrane region" description="Helical" evidence="11">
    <location>
        <begin position="461"/>
        <end position="481"/>
    </location>
</feature>
<feature type="domain" description="Major facilitator superfamily (MFS) profile" evidence="12">
    <location>
        <begin position="35"/>
        <end position="485"/>
    </location>
</feature>
<dbReference type="CDD" id="cd17361">
    <property type="entry name" value="MFS_STP"/>
    <property type="match status" value="1"/>
</dbReference>
<evidence type="ECO:0000256" key="7">
    <source>
        <dbReference type="ARBA" id="ARBA00022989"/>
    </source>
</evidence>
<dbReference type="PROSITE" id="PS00216">
    <property type="entry name" value="SUGAR_TRANSPORT_1"/>
    <property type="match status" value="1"/>
</dbReference>
<keyword evidence="14" id="KW-1185">Reference proteome</keyword>
<dbReference type="AlphaFoldDB" id="A0ABD2ZRD3"/>
<accession>A0ABD2ZRD3</accession>
<proteinExistence type="inferred from homology"/>
<evidence type="ECO:0000256" key="2">
    <source>
        <dbReference type="ARBA" id="ARBA00010992"/>
    </source>
</evidence>
<organism evidence="13 14">
    <name type="scientific">Cinchona calisaya</name>
    <dbReference type="NCBI Taxonomy" id="153742"/>
    <lineage>
        <taxon>Eukaryota</taxon>
        <taxon>Viridiplantae</taxon>
        <taxon>Streptophyta</taxon>
        <taxon>Embryophyta</taxon>
        <taxon>Tracheophyta</taxon>
        <taxon>Spermatophyta</taxon>
        <taxon>Magnoliopsida</taxon>
        <taxon>eudicotyledons</taxon>
        <taxon>Gunneridae</taxon>
        <taxon>Pentapetalae</taxon>
        <taxon>asterids</taxon>
        <taxon>lamiids</taxon>
        <taxon>Gentianales</taxon>
        <taxon>Rubiaceae</taxon>
        <taxon>Cinchonoideae</taxon>
        <taxon>Cinchoneae</taxon>
        <taxon>Cinchona</taxon>
    </lineage>
</organism>
<feature type="transmembrane region" description="Helical" evidence="11">
    <location>
        <begin position="431"/>
        <end position="455"/>
    </location>
</feature>
<dbReference type="PANTHER" id="PTHR23500:SF30">
    <property type="entry name" value="SUGAR TRANSPORT PROTEIN 3"/>
    <property type="match status" value="1"/>
</dbReference>
<evidence type="ECO:0000259" key="12">
    <source>
        <dbReference type="PROSITE" id="PS50850"/>
    </source>
</evidence>
<dbReference type="PROSITE" id="PS50850">
    <property type="entry name" value="MFS"/>
    <property type="match status" value="1"/>
</dbReference>
<comment type="subcellular location">
    <subcellularLocation>
        <location evidence="1">Membrane</location>
        <topology evidence="1">Multi-pass membrane protein</topology>
    </subcellularLocation>
</comment>
<dbReference type="SUPFAM" id="SSF103473">
    <property type="entry name" value="MFS general substrate transporter"/>
    <property type="match status" value="1"/>
</dbReference>
<evidence type="ECO:0000313" key="13">
    <source>
        <dbReference type="EMBL" id="KAL3521396.1"/>
    </source>
</evidence>
<dbReference type="Pfam" id="PF00083">
    <property type="entry name" value="Sugar_tr"/>
    <property type="match status" value="1"/>
</dbReference>
<dbReference type="NCBIfam" id="TIGR00879">
    <property type="entry name" value="SP"/>
    <property type="match status" value="1"/>
</dbReference>
<dbReference type="Gene3D" id="1.20.1250.20">
    <property type="entry name" value="MFS general substrate transporter like domains"/>
    <property type="match status" value="1"/>
</dbReference>
<dbReference type="EMBL" id="JBJUIK010000008">
    <property type="protein sequence ID" value="KAL3521396.1"/>
    <property type="molecule type" value="Genomic_DNA"/>
</dbReference>
<comment type="caution">
    <text evidence="13">The sequence shown here is derived from an EMBL/GenBank/DDBJ whole genome shotgun (WGS) entry which is preliminary data.</text>
</comment>
<keyword evidence="6" id="KW-0769">Symport</keyword>
<protein>
    <recommendedName>
        <fullName evidence="12">Major facilitator superfamily (MFS) profile domain-containing protein</fullName>
    </recommendedName>
</protein>
<dbReference type="InterPro" id="IPR045262">
    <property type="entry name" value="STP/PLT_plant"/>
</dbReference>
<feature type="transmembrane region" description="Helical" evidence="11">
    <location>
        <begin position="28"/>
        <end position="48"/>
    </location>
</feature>
<evidence type="ECO:0000256" key="11">
    <source>
        <dbReference type="SAM" id="Phobius"/>
    </source>
</evidence>
<evidence type="ECO:0000313" key="14">
    <source>
        <dbReference type="Proteomes" id="UP001630127"/>
    </source>
</evidence>
<feature type="transmembrane region" description="Helical" evidence="11">
    <location>
        <begin position="146"/>
        <end position="167"/>
    </location>
</feature>
<dbReference type="InterPro" id="IPR005829">
    <property type="entry name" value="Sugar_transporter_CS"/>
</dbReference>
<dbReference type="InterPro" id="IPR020846">
    <property type="entry name" value="MFS_dom"/>
</dbReference>
<name>A0ABD2ZRD3_9GENT</name>
<evidence type="ECO:0000256" key="4">
    <source>
        <dbReference type="ARBA" id="ARBA00022597"/>
    </source>
</evidence>
<feature type="transmembrane region" description="Helical" evidence="11">
    <location>
        <begin position="121"/>
        <end position="140"/>
    </location>
</feature>
<evidence type="ECO:0000256" key="10">
    <source>
        <dbReference type="RuleBase" id="RU003346"/>
    </source>
</evidence>
<keyword evidence="4" id="KW-0762">Sugar transport</keyword>
<dbReference type="FunFam" id="1.20.1250.20:FF:000002">
    <property type="entry name" value="Sugar transport protein 13"/>
    <property type="match status" value="1"/>
</dbReference>
<feature type="transmembrane region" description="Helical" evidence="11">
    <location>
        <begin position="179"/>
        <end position="197"/>
    </location>
</feature>
<evidence type="ECO:0000256" key="9">
    <source>
        <dbReference type="ARBA" id="ARBA00044504"/>
    </source>
</evidence>
<keyword evidence="7 11" id="KW-1133">Transmembrane helix</keyword>
<keyword evidence="5 11" id="KW-0812">Transmembrane</keyword>
<dbReference type="InterPro" id="IPR005828">
    <property type="entry name" value="MFS_sugar_transport-like"/>
</dbReference>
<sequence length="520" mass="56378">MQENGTEMADGKAVTSEGGQGRLYNGKITWFVVLSCAVAATGGLIFGYDNGISGGVASMDHFLKKFFPHVYKKMKEDGTTSNYCKFNSQLLTSFTSSLHIAGLVASLCASPVTRAFGRKSSILLGGAAFLAGSAIGGAAYNVIMLIIARVLLGVGIGFANQSIPMYLSEMAPPKNRGAFGIGFDLCIAIGVLLANLVNYGDQKIKGGWGWRISLAMAAVPASVLTLGALFLPETPNSLIEHSKNLEKAKRVLQQVRGVDDVQVELDDLVRASNVSKRIKHPFKDLMKRKYRPQLVMSTAIPFFQQITGINVITFYAPVLFRTIGLGESASLMSAAVTGVVASSAILFTLLVADKIGRRVLFMIGGAVMLVCQFLIGGIMTIKLGDHGQLSNPYGILVLVLVCIYVAGFCLSWGPLGWLVPSEISPLEIRSAALSIRVAVDFVFLFLVAQTFLAMLCHFRAGIFFFFGGWVALMTAFVYLLLPETKNVPLERMDSIWGKHWFWKRFVLDDEDYSGNKEEAA</sequence>
<dbReference type="PANTHER" id="PTHR23500">
    <property type="entry name" value="SOLUTE CARRIER FAMILY 2, FACILITATED GLUCOSE TRANSPORTER"/>
    <property type="match status" value="1"/>
</dbReference>
<dbReference type="GO" id="GO:0015293">
    <property type="term" value="F:symporter activity"/>
    <property type="evidence" value="ECO:0007669"/>
    <property type="project" value="UniProtKB-KW"/>
</dbReference>
<feature type="transmembrane region" description="Helical" evidence="11">
    <location>
        <begin position="294"/>
        <end position="316"/>
    </location>
</feature>
<reference evidence="13 14" key="1">
    <citation type="submission" date="2024-11" db="EMBL/GenBank/DDBJ databases">
        <title>A near-complete genome assembly of Cinchona calisaya.</title>
        <authorList>
            <person name="Lian D.C."/>
            <person name="Zhao X.W."/>
            <person name="Wei L."/>
        </authorList>
    </citation>
    <scope>NUCLEOTIDE SEQUENCE [LARGE SCALE GENOMIC DNA]</scope>
    <source>
        <tissue evidence="13">Nenye</tissue>
    </source>
</reference>
<feature type="transmembrane region" description="Helical" evidence="11">
    <location>
        <begin position="328"/>
        <end position="352"/>
    </location>
</feature>